<reference evidence="1" key="1">
    <citation type="submission" date="2023-08" db="EMBL/GenBank/DDBJ databases">
        <title>Reference Genome Resource for the Citrus Pathogen Phytophthora citrophthora.</title>
        <authorList>
            <person name="Moller H."/>
            <person name="Coetzee B."/>
            <person name="Rose L.J."/>
            <person name="Van Niekerk J.M."/>
        </authorList>
    </citation>
    <scope>NUCLEOTIDE SEQUENCE</scope>
    <source>
        <strain evidence="1">STE-U-9442</strain>
    </source>
</reference>
<name>A0AAD9GPJ8_9STRA</name>
<dbReference type="EMBL" id="JASMQC010000010">
    <property type="protein sequence ID" value="KAK1942297.1"/>
    <property type="molecule type" value="Genomic_DNA"/>
</dbReference>
<sequence length="151" mass="17562">MPHVDPKKKVELLTRFWNEGYILLDNVLTDELINDVLKEVKKLDFVEIFVTLYPEVMDQFREQAKIDLDTSNVMQDVNDIVVEIISDLHTKWSVATKTWHCLKSLPNGQTQQLHRDFPVFETTEAVTKHDWVQASVSIALEDDTRILADPR</sequence>
<organism evidence="1 2">
    <name type="scientific">Phytophthora citrophthora</name>
    <dbReference type="NCBI Taxonomy" id="4793"/>
    <lineage>
        <taxon>Eukaryota</taxon>
        <taxon>Sar</taxon>
        <taxon>Stramenopiles</taxon>
        <taxon>Oomycota</taxon>
        <taxon>Peronosporomycetes</taxon>
        <taxon>Peronosporales</taxon>
        <taxon>Peronosporaceae</taxon>
        <taxon>Phytophthora</taxon>
    </lineage>
</organism>
<comment type="caution">
    <text evidence="1">The sequence shown here is derived from an EMBL/GenBank/DDBJ whole genome shotgun (WGS) entry which is preliminary data.</text>
</comment>
<accession>A0AAD9GPJ8</accession>
<dbReference type="Proteomes" id="UP001259832">
    <property type="component" value="Unassembled WGS sequence"/>
</dbReference>
<keyword evidence="2" id="KW-1185">Reference proteome</keyword>
<evidence type="ECO:0000313" key="1">
    <source>
        <dbReference type="EMBL" id="KAK1942297.1"/>
    </source>
</evidence>
<evidence type="ECO:0000313" key="2">
    <source>
        <dbReference type="Proteomes" id="UP001259832"/>
    </source>
</evidence>
<dbReference type="SUPFAM" id="SSF51197">
    <property type="entry name" value="Clavaminate synthase-like"/>
    <property type="match status" value="1"/>
</dbReference>
<gene>
    <name evidence="1" type="ORF">P3T76_006619</name>
</gene>
<evidence type="ECO:0008006" key="3">
    <source>
        <dbReference type="Google" id="ProtNLM"/>
    </source>
</evidence>
<dbReference type="AlphaFoldDB" id="A0AAD9GPJ8"/>
<dbReference type="Gene3D" id="2.60.120.620">
    <property type="entry name" value="q2cbj1_9rhob like domain"/>
    <property type="match status" value="1"/>
</dbReference>
<proteinExistence type="predicted"/>
<protein>
    <recommendedName>
        <fullName evidence="3">Phytanoyl-CoA dioxygenase</fullName>
    </recommendedName>
</protein>